<dbReference type="InterPro" id="IPR011029">
    <property type="entry name" value="DEATH-like_dom_sf"/>
</dbReference>
<dbReference type="Gene3D" id="3.30.200.20">
    <property type="entry name" value="Phosphorylase Kinase, domain 1"/>
    <property type="match status" value="1"/>
</dbReference>
<evidence type="ECO:0000256" key="1">
    <source>
        <dbReference type="ARBA" id="ARBA00008718"/>
    </source>
</evidence>
<dbReference type="Gene3D" id="1.10.533.10">
    <property type="entry name" value="Death Domain, Fas"/>
    <property type="match status" value="1"/>
</dbReference>
<dbReference type="RefSeq" id="XP_025777019.1">
    <property type="nucleotide sequence ID" value="XM_025921234.1"/>
</dbReference>
<accession>A0A6P6HML2</accession>
<dbReference type="CTD" id="3656"/>
<dbReference type="KEGG" id="pcoo:112857889"/>
<reference evidence="5" key="1">
    <citation type="submission" date="2025-08" db="UniProtKB">
        <authorList>
            <consortium name="RefSeq"/>
        </authorList>
    </citation>
    <scope>IDENTIFICATION</scope>
    <source>
        <tissue evidence="5">Blood</tissue>
    </source>
</reference>
<dbReference type="FunFam" id="3.30.200.20:FF:000412">
    <property type="entry name" value="interleukin-1 receptor-associated kinase-like 2"/>
    <property type="match status" value="1"/>
</dbReference>
<dbReference type="GO" id="GO:0005634">
    <property type="term" value="C:nucleus"/>
    <property type="evidence" value="ECO:0007669"/>
    <property type="project" value="TreeGrafter"/>
</dbReference>
<dbReference type="InterPro" id="IPR000719">
    <property type="entry name" value="Prot_kinase_dom"/>
</dbReference>
<dbReference type="SUPFAM" id="SSF47986">
    <property type="entry name" value="DEATH domain"/>
    <property type="match status" value="1"/>
</dbReference>
<organism evidence="4 5">
    <name type="scientific">Puma concolor</name>
    <name type="common">Mountain lion</name>
    <name type="synonym">Felis concolor</name>
    <dbReference type="NCBI Taxonomy" id="9696"/>
    <lineage>
        <taxon>Eukaryota</taxon>
        <taxon>Metazoa</taxon>
        <taxon>Chordata</taxon>
        <taxon>Craniata</taxon>
        <taxon>Vertebrata</taxon>
        <taxon>Euteleostomi</taxon>
        <taxon>Mammalia</taxon>
        <taxon>Eutheria</taxon>
        <taxon>Laurasiatheria</taxon>
        <taxon>Carnivora</taxon>
        <taxon>Feliformia</taxon>
        <taxon>Felidae</taxon>
        <taxon>Felinae</taxon>
        <taxon>Puma</taxon>
    </lineage>
</organism>
<comment type="similarity">
    <text evidence="1">Belongs to the protein kinase superfamily. TKL Ser/Thr protein kinase family. Pelle subfamily.</text>
</comment>
<keyword evidence="4" id="KW-1185">Reference proteome</keyword>
<dbReference type="GO" id="GO:0005524">
    <property type="term" value="F:ATP binding"/>
    <property type="evidence" value="ECO:0007669"/>
    <property type="project" value="InterPro"/>
</dbReference>
<dbReference type="GO" id="GO:0005886">
    <property type="term" value="C:plasma membrane"/>
    <property type="evidence" value="ECO:0007669"/>
    <property type="project" value="TreeGrafter"/>
</dbReference>
<evidence type="ECO:0000256" key="2">
    <source>
        <dbReference type="SAM" id="MobiDB-lite"/>
    </source>
</evidence>
<feature type="compositionally biased region" description="Low complexity" evidence="2">
    <location>
        <begin position="119"/>
        <end position="133"/>
    </location>
</feature>
<name>A0A6P6HML2_PUMCO</name>
<dbReference type="FunFam" id="1.10.533.10:FF:000030">
    <property type="entry name" value="Interleukin-1 receptor-associated kinase-like 2"/>
    <property type="match status" value="1"/>
</dbReference>
<dbReference type="GO" id="GO:0071222">
    <property type="term" value="P:cellular response to lipopolysaccharide"/>
    <property type="evidence" value="ECO:0007669"/>
    <property type="project" value="TreeGrafter"/>
</dbReference>
<evidence type="ECO:0000259" key="3">
    <source>
        <dbReference type="PROSITE" id="PS50011"/>
    </source>
</evidence>
<feature type="region of interest" description="Disordered" evidence="2">
    <location>
        <begin position="510"/>
        <end position="597"/>
    </location>
</feature>
<dbReference type="Gene3D" id="1.10.510.10">
    <property type="entry name" value="Transferase(Phosphotransferase) domain 1"/>
    <property type="match status" value="1"/>
</dbReference>
<gene>
    <name evidence="5" type="primary">IRAK2</name>
</gene>
<dbReference type="AlphaFoldDB" id="A0A6P6HML2"/>
<dbReference type="PANTHER" id="PTHR24419:SF2">
    <property type="entry name" value="INTERLEUKIN-1 RECEPTOR-ASSOCIATED KINASE-LIKE 2"/>
    <property type="match status" value="1"/>
</dbReference>
<dbReference type="GeneID" id="112857889"/>
<dbReference type="GO" id="GO:0008063">
    <property type="term" value="P:Toll signaling pathway"/>
    <property type="evidence" value="ECO:0007669"/>
    <property type="project" value="TreeGrafter"/>
</dbReference>
<dbReference type="Pfam" id="PF00531">
    <property type="entry name" value="Death"/>
    <property type="match status" value="1"/>
</dbReference>
<dbReference type="GO" id="GO:0070498">
    <property type="term" value="P:interleukin-1-mediated signaling pathway"/>
    <property type="evidence" value="ECO:0007669"/>
    <property type="project" value="TreeGrafter"/>
</dbReference>
<proteinExistence type="inferred from homology"/>
<evidence type="ECO:0000313" key="4">
    <source>
        <dbReference type="Proteomes" id="UP000515131"/>
    </source>
</evidence>
<dbReference type="PROSITE" id="PS50011">
    <property type="entry name" value="PROTEIN_KINASE_DOM"/>
    <property type="match status" value="1"/>
</dbReference>
<feature type="region of interest" description="Disordered" evidence="2">
    <location>
        <begin position="98"/>
        <end position="147"/>
    </location>
</feature>
<protein>
    <submittedName>
        <fullName evidence="5">Interleukin-1 receptor-associated kinase-like 2</fullName>
    </submittedName>
</protein>
<dbReference type="Pfam" id="PF00069">
    <property type="entry name" value="Pkinase"/>
    <property type="match status" value="1"/>
</dbReference>
<dbReference type="GO" id="GO:0035556">
    <property type="term" value="P:intracellular signal transduction"/>
    <property type="evidence" value="ECO:0007669"/>
    <property type="project" value="TreeGrafter"/>
</dbReference>
<dbReference type="InterPro" id="IPR011009">
    <property type="entry name" value="Kinase-like_dom_sf"/>
</dbReference>
<feature type="compositionally biased region" description="Low complexity" evidence="2">
    <location>
        <begin position="514"/>
        <end position="530"/>
    </location>
</feature>
<dbReference type="InterPro" id="IPR000488">
    <property type="entry name" value="Death_dom"/>
</dbReference>
<evidence type="ECO:0000313" key="5">
    <source>
        <dbReference type="RefSeq" id="XP_025777019.1"/>
    </source>
</evidence>
<dbReference type="Proteomes" id="UP000515131">
    <property type="component" value="Unplaced"/>
</dbReference>
<sequence length="629" mass="69455">MGVRGTQCYKLGCLWTPATASYVITDLTQLRKIKSMERVQGVSITRELLWWWGMRQATVQQLVDLLCRLQLYRAAQIILNWKPVPEIKSSFPDAMKPGRPLAASVRNTEDEQGKGQSMRPAALPGPGSAPARANLLPPSEDAPHSLKTNFPVSSDSKDFSVSIPKQETLLSLAEDSLFWSEADVVQATDNFNQSHKISEGTFADIYKGQRHGTPFVFKKLREVAYSGPGSIEKFFQAEVQVCHRCCHPNVLPLLGFCTGNQFYSLIYPYMANGSLQDRLQGQGGSDPLLWPQRASICSGLLHAVEHLHSLEIIHGNIKRWYKICPGPVLAWGLYFANPYCTLMEYIYGLPLYLMLTKELWGEQIGTGQSPSTEGSSYYSTAEDVHSLCQLSHPDEILWQICSRGLEKVLAEVLTGIPAMDNDRSPVYLKDLLLSEIPSSTTSLCCRKTGVEKVMAKEICQKYLEKRAGRLLEDCAQALAMAACLCLRRRNASLAEVCGSVAAVEERLRDQETLSPWSGLSESTGSSSNTPEETDDVDNSSLDASYSMRAAPRAGNVASLPPTEGREGRLQADGGMPADSSSGAYASPEPPQDATETSWKIEINEAKRKLMENIFFYKEGKLDSLELFGP</sequence>
<dbReference type="GO" id="GO:0005737">
    <property type="term" value="C:cytoplasm"/>
    <property type="evidence" value="ECO:0007669"/>
    <property type="project" value="TreeGrafter"/>
</dbReference>
<dbReference type="SUPFAM" id="SSF56112">
    <property type="entry name" value="Protein kinase-like (PK-like)"/>
    <property type="match status" value="1"/>
</dbReference>
<feature type="domain" description="Protein kinase" evidence="3">
    <location>
        <begin position="191"/>
        <end position="478"/>
    </location>
</feature>
<dbReference type="GO" id="GO:0004672">
    <property type="term" value="F:protein kinase activity"/>
    <property type="evidence" value="ECO:0007669"/>
    <property type="project" value="InterPro"/>
</dbReference>
<dbReference type="PANTHER" id="PTHR24419">
    <property type="entry name" value="INTERLEUKIN-1 RECEPTOR-ASSOCIATED KINASE"/>
    <property type="match status" value="1"/>
</dbReference>